<feature type="transmembrane region" description="Helical" evidence="10">
    <location>
        <begin position="421"/>
        <end position="439"/>
    </location>
</feature>
<dbReference type="EMBL" id="UINC01005645">
    <property type="protein sequence ID" value="SVA22639.1"/>
    <property type="molecule type" value="Genomic_DNA"/>
</dbReference>
<comment type="subcellular location">
    <subcellularLocation>
        <location evidence="1">Cell membrane</location>
        <topology evidence="1">Multi-pass membrane protein</topology>
    </subcellularLocation>
</comment>
<dbReference type="GO" id="GO:0042910">
    <property type="term" value="F:xenobiotic transmembrane transporter activity"/>
    <property type="evidence" value="ECO:0007669"/>
    <property type="project" value="InterPro"/>
</dbReference>
<dbReference type="CDD" id="cd13133">
    <property type="entry name" value="MATE_like_7"/>
    <property type="match status" value="1"/>
</dbReference>
<evidence type="ECO:0000256" key="7">
    <source>
        <dbReference type="ARBA" id="ARBA00023065"/>
    </source>
</evidence>
<keyword evidence="2" id="KW-0813">Transport</keyword>
<evidence type="ECO:0000256" key="3">
    <source>
        <dbReference type="ARBA" id="ARBA00022449"/>
    </source>
</evidence>
<evidence type="ECO:0000256" key="9">
    <source>
        <dbReference type="ARBA" id="ARBA00031636"/>
    </source>
</evidence>
<evidence type="ECO:0000256" key="6">
    <source>
        <dbReference type="ARBA" id="ARBA00022989"/>
    </source>
</evidence>
<gene>
    <name evidence="11" type="ORF">METZ01_LOCUS75493</name>
</gene>
<keyword evidence="4" id="KW-1003">Cell membrane</keyword>
<feature type="transmembrane region" description="Helical" evidence="10">
    <location>
        <begin position="91"/>
        <end position="113"/>
    </location>
</feature>
<feature type="transmembrane region" description="Helical" evidence="10">
    <location>
        <begin position="188"/>
        <end position="217"/>
    </location>
</feature>
<accession>A0A381U3F5</accession>
<dbReference type="PANTHER" id="PTHR43298">
    <property type="entry name" value="MULTIDRUG RESISTANCE PROTEIN NORM-RELATED"/>
    <property type="match status" value="1"/>
</dbReference>
<dbReference type="GO" id="GO:0006811">
    <property type="term" value="P:monoatomic ion transport"/>
    <property type="evidence" value="ECO:0007669"/>
    <property type="project" value="UniProtKB-KW"/>
</dbReference>
<dbReference type="Pfam" id="PF01554">
    <property type="entry name" value="MatE"/>
    <property type="match status" value="2"/>
</dbReference>
<feature type="transmembrane region" description="Helical" evidence="10">
    <location>
        <begin position="392"/>
        <end position="415"/>
    </location>
</feature>
<evidence type="ECO:0000256" key="2">
    <source>
        <dbReference type="ARBA" id="ARBA00022448"/>
    </source>
</evidence>
<feature type="transmembrane region" description="Helical" evidence="10">
    <location>
        <begin position="133"/>
        <end position="155"/>
    </location>
</feature>
<dbReference type="PANTHER" id="PTHR43298:SF2">
    <property type="entry name" value="FMN_FAD EXPORTER YEEO-RELATED"/>
    <property type="match status" value="1"/>
</dbReference>
<dbReference type="GO" id="GO:0015297">
    <property type="term" value="F:antiporter activity"/>
    <property type="evidence" value="ECO:0007669"/>
    <property type="project" value="UniProtKB-KW"/>
</dbReference>
<dbReference type="AlphaFoldDB" id="A0A381U3F5"/>
<dbReference type="NCBIfam" id="TIGR00797">
    <property type="entry name" value="matE"/>
    <property type="match status" value="1"/>
</dbReference>
<dbReference type="InterPro" id="IPR002528">
    <property type="entry name" value="MATE_fam"/>
</dbReference>
<evidence type="ECO:0000256" key="1">
    <source>
        <dbReference type="ARBA" id="ARBA00004651"/>
    </source>
</evidence>
<feature type="transmembrane region" description="Helical" evidence="10">
    <location>
        <begin position="360"/>
        <end position="380"/>
    </location>
</feature>
<protein>
    <recommendedName>
        <fullName evidence="9">Multidrug-efflux transporter</fullName>
    </recommendedName>
</protein>
<feature type="transmembrane region" description="Helical" evidence="10">
    <location>
        <begin position="318"/>
        <end position="340"/>
    </location>
</feature>
<feature type="transmembrane region" description="Helical" evidence="10">
    <location>
        <begin position="284"/>
        <end position="306"/>
    </location>
</feature>
<evidence type="ECO:0000313" key="11">
    <source>
        <dbReference type="EMBL" id="SVA22639.1"/>
    </source>
</evidence>
<sequence>MLERLHFNKDTMRELLKIALPMVVSQGAFAVMIFTDRYFMSQIDPTHMAAALGGGVACFFSFCFFSGLLSYGNAMAAQYLGAGEPEKCPKVVTQGFIMAMMSIPALVVITYFVSGIFENMGHDSRQVELERTYYTILMLGIVVTLAKICLSSYFAGIARTHVVMICDVFGLIINVPLSYVMVFGKLGFPALGIVGAGVSTIVATILGFLAFVSFYLAKEHREKFRVMESFHLDRGILRRFLRLGFPSGMELFLNVAAFNLFLLMFQSYGVAQGAAAAIVFNWDILSFVPMIGLNIGVISLIGRFVGARDLRRTSEVMSAGFIMGISYSVILAIIYISFRYPLVEVFAPPQGDFSEIRELAAFMMVGLSSYAVADAIIIVSGGVLRGAGDTRWLLVASVSLHWLMLVAQYFIILVLELGPKVSWLTFVAMIFVIAVVYIGRLRGGIWRDPERLAVVMAE</sequence>
<evidence type="ECO:0000256" key="5">
    <source>
        <dbReference type="ARBA" id="ARBA00022692"/>
    </source>
</evidence>
<evidence type="ECO:0000256" key="8">
    <source>
        <dbReference type="ARBA" id="ARBA00023136"/>
    </source>
</evidence>
<dbReference type="InterPro" id="IPR048279">
    <property type="entry name" value="MdtK-like"/>
</dbReference>
<evidence type="ECO:0000256" key="10">
    <source>
        <dbReference type="SAM" id="Phobius"/>
    </source>
</evidence>
<keyword evidence="3" id="KW-0050">Antiport</keyword>
<keyword evidence="5 10" id="KW-0812">Transmembrane</keyword>
<keyword evidence="8 10" id="KW-0472">Membrane</keyword>
<organism evidence="11">
    <name type="scientific">marine metagenome</name>
    <dbReference type="NCBI Taxonomy" id="408172"/>
    <lineage>
        <taxon>unclassified sequences</taxon>
        <taxon>metagenomes</taxon>
        <taxon>ecological metagenomes</taxon>
    </lineage>
</organism>
<reference evidence="11" key="1">
    <citation type="submission" date="2018-05" db="EMBL/GenBank/DDBJ databases">
        <authorList>
            <person name="Lanie J.A."/>
            <person name="Ng W.-L."/>
            <person name="Kazmierczak K.M."/>
            <person name="Andrzejewski T.M."/>
            <person name="Davidsen T.M."/>
            <person name="Wayne K.J."/>
            <person name="Tettelin H."/>
            <person name="Glass J.I."/>
            <person name="Rusch D."/>
            <person name="Podicherti R."/>
            <person name="Tsui H.-C.T."/>
            <person name="Winkler M.E."/>
        </authorList>
    </citation>
    <scope>NUCLEOTIDE SEQUENCE</scope>
</reference>
<feature type="transmembrane region" description="Helical" evidence="10">
    <location>
        <begin position="243"/>
        <end position="264"/>
    </location>
</feature>
<keyword evidence="6 10" id="KW-1133">Transmembrane helix</keyword>
<feature type="transmembrane region" description="Helical" evidence="10">
    <location>
        <begin position="15"/>
        <end position="35"/>
    </location>
</feature>
<evidence type="ECO:0000256" key="4">
    <source>
        <dbReference type="ARBA" id="ARBA00022475"/>
    </source>
</evidence>
<proteinExistence type="predicted"/>
<feature type="transmembrane region" description="Helical" evidence="10">
    <location>
        <begin position="162"/>
        <end position="182"/>
    </location>
</feature>
<dbReference type="PIRSF" id="PIRSF006603">
    <property type="entry name" value="DinF"/>
    <property type="match status" value="1"/>
</dbReference>
<feature type="transmembrane region" description="Helical" evidence="10">
    <location>
        <begin position="47"/>
        <end position="71"/>
    </location>
</feature>
<dbReference type="InterPro" id="IPR050222">
    <property type="entry name" value="MATE_MdtK"/>
</dbReference>
<keyword evidence="7" id="KW-0406">Ion transport</keyword>
<name>A0A381U3F5_9ZZZZ</name>
<dbReference type="GO" id="GO:0005886">
    <property type="term" value="C:plasma membrane"/>
    <property type="evidence" value="ECO:0007669"/>
    <property type="project" value="UniProtKB-SubCell"/>
</dbReference>